<dbReference type="Proteomes" id="UP000076532">
    <property type="component" value="Unassembled WGS sequence"/>
</dbReference>
<name>A0A166MU95_9AGAM</name>
<evidence type="ECO:0000313" key="2">
    <source>
        <dbReference type="EMBL" id="KZP24322.1"/>
    </source>
</evidence>
<feature type="region of interest" description="Disordered" evidence="1">
    <location>
        <begin position="1"/>
        <end position="68"/>
    </location>
</feature>
<gene>
    <name evidence="2" type="ORF">FIBSPDRAFT_857448</name>
</gene>
<reference evidence="2 3" key="1">
    <citation type="journal article" date="2016" name="Mol. Biol. Evol.">
        <title>Comparative Genomics of Early-Diverging Mushroom-Forming Fungi Provides Insights into the Origins of Lignocellulose Decay Capabilities.</title>
        <authorList>
            <person name="Nagy L.G."/>
            <person name="Riley R."/>
            <person name="Tritt A."/>
            <person name="Adam C."/>
            <person name="Daum C."/>
            <person name="Floudas D."/>
            <person name="Sun H."/>
            <person name="Yadav J.S."/>
            <person name="Pangilinan J."/>
            <person name="Larsson K.H."/>
            <person name="Matsuura K."/>
            <person name="Barry K."/>
            <person name="Labutti K."/>
            <person name="Kuo R."/>
            <person name="Ohm R.A."/>
            <person name="Bhattacharya S.S."/>
            <person name="Shirouzu T."/>
            <person name="Yoshinaga Y."/>
            <person name="Martin F.M."/>
            <person name="Grigoriev I.V."/>
            <person name="Hibbett D.S."/>
        </authorList>
    </citation>
    <scope>NUCLEOTIDE SEQUENCE [LARGE SCALE GENOMIC DNA]</scope>
    <source>
        <strain evidence="2 3">CBS 109695</strain>
    </source>
</reference>
<sequence>MAHSLARPGNPAHREGQDALQSAADIHTFVEWNQTSGDDKGAGRGILVVSTQEGGGAQTMHGRDPVRL</sequence>
<dbReference type="EMBL" id="KV417527">
    <property type="protein sequence ID" value="KZP24322.1"/>
    <property type="molecule type" value="Genomic_DNA"/>
</dbReference>
<protein>
    <submittedName>
        <fullName evidence="2">Uncharacterized protein</fullName>
    </submittedName>
</protein>
<proteinExistence type="predicted"/>
<dbReference type="AlphaFoldDB" id="A0A166MU95"/>
<keyword evidence="3" id="KW-1185">Reference proteome</keyword>
<feature type="non-terminal residue" evidence="2">
    <location>
        <position position="68"/>
    </location>
</feature>
<organism evidence="2 3">
    <name type="scientific">Athelia psychrophila</name>
    <dbReference type="NCBI Taxonomy" id="1759441"/>
    <lineage>
        <taxon>Eukaryota</taxon>
        <taxon>Fungi</taxon>
        <taxon>Dikarya</taxon>
        <taxon>Basidiomycota</taxon>
        <taxon>Agaricomycotina</taxon>
        <taxon>Agaricomycetes</taxon>
        <taxon>Agaricomycetidae</taxon>
        <taxon>Atheliales</taxon>
        <taxon>Atheliaceae</taxon>
        <taxon>Athelia</taxon>
    </lineage>
</organism>
<evidence type="ECO:0000313" key="3">
    <source>
        <dbReference type="Proteomes" id="UP000076532"/>
    </source>
</evidence>
<evidence type="ECO:0000256" key="1">
    <source>
        <dbReference type="SAM" id="MobiDB-lite"/>
    </source>
</evidence>
<accession>A0A166MU95</accession>